<evidence type="ECO:0000313" key="2">
    <source>
        <dbReference type="Proteomes" id="UP001519460"/>
    </source>
</evidence>
<reference evidence="1 2" key="1">
    <citation type="journal article" date="2023" name="Sci. Data">
        <title>Genome assembly of the Korean intertidal mud-creeper Batillaria attramentaria.</title>
        <authorList>
            <person name="Patra A.K."/>
            <person name="Ho P.T."/>
            <person name="Jun S."/>
            <person name="Lee S.J."/>
            <person name="Kim Y."/>
            <person name="Won Y.J."/>
        </authorList>
    </citation>
    <scope>NUCLEOTIDE SEQUENCE [LARGE SCALE GENOMIC DNA]</scope>
    <source>
        <strain evidence="1">Wonlab-2016</strain>
    </source>
</reference>
<protein>
    <submittedName>
        <fullName evidence="1">Uncharacterized protein</fullName>
    </submittedName>
</protein>
<comment type="caution">
    <text evidence="1">The sequence shown here is derived from an EMBL/GenBank/DDBJ whole genome shotgun (WGS) entry which is preliminary data.</text>
</comment>
<proteinExistence type="predicted"/>
<accession>A0ABD0JP18</accession>
<sequence>MAAQETYTKLFARGAEKTSCFAEVIDRNTSVCLAARTVSNKIHVFRGNRRVAILVSLGCPTAIELQKTQAGWCVWVAVEEGSIFRKAVDLLHSTPRTTDKEEAGNHSIFDDLLKQQNQLPSSTADQPVQILPRDLVLSAGCEVKKILCLKDYVILLCFDGTGLLVRWYPAGQLNSSEVNSDGFLPILLPYKTGLSNQLQPRLTGIAVVTSVNSESMNEGDDISSSQLCLPLHLFSALFGFESSVRTLPVLVFGLKEGTVFYLPLDCNSSSSKMTLSLKLLCCLSSAVVDISSISASRTLSEREAVATELQRSLGLHMLAPSHATLDALIITGASGQCCLLTTVPDPCSTDGGLTKLVLTFTLTGAVVCCCSKDKSMFVCTGRGIERCSLTVCCDDERERDQFKVDVTCEELHVASVSKMWLSGQPNTLMCETFNGDIVELDATCASLSEDSGVHMQSSLKELLVSVDVNSHKMKQLKSSHQQLNTFIQQMNIASHLLHFHRPGKDAGQNPAPVICQTSLKSDVGYHTTQHSVEVRVTNQSPVSLTNDWSIVATLHKSGAYSGPDEEVFSVSSEASPSSHTMPLSHGLVSGGDVSFTIPVSYNPSSPGTDVAVCLVLQYPRWLRNETPAVETSSSCVFVPISFSTIDVLHFLQVRQPGSVALNVPMVSSHKLTVESMVAQLKQGGAEVVTAKSAGVQCNQTYTISEDVPDAYSCKVKPHPTPDGLLRCLLSNIQADAATLTQASCTLQDPCGTFLSLSVEKKSSERRPGVQQPRFEDGGLVVVLKSISVSLLARVRLAIVRRFQKILTVGDLQKVINATESWQQQLQAAQDTMRRGNSVSSTSDVLPVLCSLYESMRNSPL</sequence>
<keyword evidence="2" id="KW-1185">Reference proteome</keyword>
<dbReference type="AlphaFoldDB" id="A0ABD0JP18"/>
<dbReference type="PANTHER" id="PTHR14890:SF1">
    <property type="entry name" value="FANCONI ANEMIA CORE COMPLEX-ASSOCIATED PROTEIN 100"/>
    <property type="match status" value="1"/>
</dbReference>
<name>A0ABD0JP18_9CAEN</name>
<dbReference type="PANTHER" id="PTHR14890">
    <property type="entry name" value="FANCONI ANEMIA CORE COMPLEX-ASSOCIATED PROTEIN 100"/>
    <property type="match status" value="1"/>
</dbReference>
<dbReference type="Proteomes" id="UP001519460">
    <property type="component" value="Unassembled WGS sequence"/>
</dbReference>
<dbReference type="InterPro" id="IPR029251">
    <property type="entry name" value="Faap100"/>
</dbReference>
<gene>
    <name evidence="1" type="ORF">BaRGS_00032561</name>
</gene>
<evidence type="ECO:0000313" key="1">
    <source>
        <dbReference type="EMBL" id="KAK7476207.1"/>
    </source>
</evidence>
<dbReference type="EMBL" id="JACVVK020000382">
    <property type="protein sequence ID" value="KAK7476207.1"/>
    <property type="molecule type" value="Genomic_DNA"/>
</dbReference>
<organism evidence="1 2">
    <name type="scientific">Batillaria attramentaria</name>
    <dbReference type="NCBI Taxonomy" id="370345"/>
    <lineage>
        <taxon>Eukaryota</taxon>
        <taxon>Metazoa</taxon>
        <taxon>Spiralia</taxon>
        <taxon>Lophotrochozoa</taxon>
        <taxon>Mollusca</taxon>
        <taxon>Gastropoda</taxon>
        <taxon>Caenogastropoda</taxon>
        <taxon>Sorbeoconcha</taxon>
        <taxon>Cerithioidea</taxon>
        <taxon>Batillariidae</taxon>
        <taxon>Batillaria</taxon>
    </lineage>
</organism>